<dbReference type="InterPro" id="IPR036465">
    <property type="entry name" value="vWFA_dom_sf"/>
</dbReference>
<keyword evidence="15" id="KW-0407">Ion channel</keyword>
<keyword evidence="18" id="KW-1185">Reference proteome</keyword>
<dbReference type="GO" id="GO:0046872">
    <property type="term" value="F:metal ion binding"/>
    <property type="evidence" value="ECO:0007669"/>
    <property type="project" value="UniProtKB-KW"/>
</dbReference>
<dbReference type="CDD" id="cd01463">
    <property type="entry name" value="vWA_VGCC_like"/>
    <property type="match status" value="1"/>
</dbReference>
<dbReference type="InterPro" id="IPR013608">
    <property type="entry name" value="VWA_N"/>
</dbReference>
<dbReference type="GeneID" id="101893182"/>
<dbReference type="Pfam" id="PF08473">
    <property type="entry name" value="VGCC_alpha2"/>
    <property type="match status" value="1"/>
</dbReference>
<evidence type="ECO:0000256" key="6">
    <source>
        <dbReference type="ARBA" id="ARBA00022723"/>
    </source>
</evidence>
<evidence type="ECO:0000256" key="2">
    <source>
        <dbReference type="ARBA" id="ARBA00022448"/>
    </source>
</evidence>
<evidence type="ECO:0000313" key="18">
    <source>
        <dbReference type="Proteomes" id="UP001652621"/>
    </source>
</evidence>
<keyword evidence="3" id="KW-0109">Calcium transport</keyword>
<dbReference type="Gene3D" id="3.30.450.20">
    <property type="entry name" value="PAS domain"/>
    <property type="match status" value="1"/>
</dbReference>
<dbReference type="Pfam" id="PF08399">
    <property type="entry name" value="VWA_N"/>
    <property type="match status" value="1"/>
</dbReference>
<evidence type="ECO:0000256" key="10">
    <source>
        <dbReference type="ARBA" id="ARBA00022989"/>
    </source>
</evidence>
<keyword evidence="14" id="KW-0325">Glycoprotein</keyword>
<accession>A0A9J7DDG6</accession>
<feature type="region of interest" description="Disordered" evidence="16">
    <location>
        <begin position="992"/>
        <end position="1016"/>
    </location>
</feature>
<keyword evidence="8" id="KW-0106">Calcium</keyword>
<keyword evidence="10" id="KW-1133">Transmembrane helix</keyword>
<reference evidence="19" key="1">
    <citation type="submission" date="2025-08" db="UniProtKB">
        <authorList>
            <consortium name="RefSeq"/>
        </authorList>
    </citation>
    <scope>IDENTIFICATION</scope>
    <source>
        <strain evidence="19">Aabys</strain>
        <tissue evidence="19">Whole body</tissue>
    </source>
</reference>
<keyword evidence="6" id="KW-0479">Metal-binding</keyword>
<evidence type="ECO:0000256" key="1">
    <source>
        <dbReference type="ARBA" id="ARBA00004479"/>
    </source>
</evidence>
<name>A0A9J7DDG6_MUSDO</name>
<evidence type="ECO:0000313" key="19">
    <source>
        <dbReference type="RefSeq" id="XP_019890514.1"/>
    </source>
</evidence>
<sequence>MDFKRNAVMRIMDSAEQAALSELDAQGSHSGSSNNQHYDARRINEYNADGKLADGARHMDIRFMRRFERLPVNLSLSSILVPNGVSLDDGDVKAALQWSAHLDPLFQNNLERDPALSWQYFGSTSGFLRRFPGTAWPPEGSKGSKQIHDFRTHNWFVQAASSPKDIMILLDSSSKMSEKSFDLAMETSFNILDTLGENDYVSLVTLTDTPKSPVPCFKDRMVRATPDNILEIKSAVKAVKLTSTVNFTAGLEYAFSLLHKYNQSGEGSQCNQAIMLITESSSESHKDIIKQYNWPHMPVRIFTYLIGSDSGSRSNLHEMACSNKGFFVQINDMDDARRKVIDYALVMARPMIMYQADHPVHWSPVFVAGKSGGLARDSEYQRRLVTTVSTPVFDRRNHSVRVANLLGVVGTDVPIEEIRKMIPQHKLGPNGYSFIVDNNGRVLYHPDLRPMSDGNQYIDQLRPRYTSVDITELELPETEIGNDHEIVEMNKNLLYDMRSDMIIPKEGETEFTILSHYDDMKRVYARSQRYFYGPIENTPFTLAVVLPEKYGTHELLSEQEIRHSRKNVTDYFKGDNWRVHPDWVYCEYNSVSDLEKERESSGEYSNSRDQEPSFGSPEEQVLHFLARAGRPGWKWMSVRPKSPQPHLNLHAATPVGHFAQHMSLQGSRKAEPYYCDRTLLQSLVRDAMVTDGLDRNTTGTPNGKEDKKQGYQKFVVTTSFVATRSGLLRWIDHIKPADDSPDPHFSEENARAMDMSWYKRAVDQHYVEQDSFVYSVPFGSGYNGKSNGTLVTASHSIFVEHRGHKAPAAVVGLQFQHDSLAKHFINITSACTGMTGCKRTCASDNLDCYVLDNNGFVIISEESEHTGKFFGQIDGTIMDSLVQDRIYKRVTVNDYQGVCSNADNPYTACGGRAKPNYVASWFFKYLLSLSATWLSLLPTPLKAWPQDDYTYNEENFEEPTYTDDYDAFEEDYISPVDEEMDELFTTADVEYTTPTPKQHKPHVGPRSNPDPSNARRCDLRTDLYMLQPERLNQGGQNNPLKGKLTNCHVSGCERPFSVQKIPHSNLILLVVDTLCPCGSKQLDIEPMEESGIVGACSTRRQSQETQKRRRPKKCINYHPEEIEIQQCGRGTHLLQKPVSLVIAHIVMILVSVLLTNA</sequence>
<dbReference type="PROSITE" id="PS50234">
    <property type="entry name" value="VWFA"/>
    <property type="match status" value="1"/>
</dbReference>
<organism evidence="18 19">
    <name type="scientific">Musca domestica</name>
    <name type="common">House fly</name>
    <dbReference type="NCBI Taxonomy" id="7370"/>
    <lineage>
        <taxon>Eukaryota</taxon>
        <taxon>Metazoa</taxon>
        <taxon>Ecdysozoa</taxon>
        <taxon>Arthropoda</taxon>
        <taxon>Hexapoda</taxon>
        <taxon>Insecta</taxon>
        <taxon>Pterygota</taxon>
        <taxon>Neoptera</taxon>
        <taxon>Endopterygota</taxon>
        <taxon>Diptera</taxon>
        <taxon>Brachycera</taxon>
        <taxon>Muscomorpha</taxon>
        <taxon>Muscoidea</taxon>
        <taxon>Muscidae</taxon>
        <taxon>Musca</taxon>
    </lineage>
</organism>
<dbReference type="FunFam" id="3.30.450.20:FF:000057">
    <property type="entry name" value="Voltage-dependent calcium channel subunit alpha-2/delta-4"/>
    <property type="match status" value="1"/>
</dbReference>
<dbReference type="OrthoDB" id="10054666at2759"/>
<dbReference type="RefSeq" id="XP_019890514.1">
    <property type="nucleotide sequence ID" value="XM_020034955.2"/>
</dbReference>
<keyword evidence="7" id="KW-0732">Signal</keyword>
<dbReference type="VEuPathDB" id="VectorBase:MDOMA2_011702"/>
<evidence type="ECO:0000256" key="11">
    <source>
        <dbReference type="ARBA" id="ARBA00023065"/>
    </source>
</evidence>
<evidence type="ECO:0000256" key="7">
    <source>
        <dbReference type="ARBA" id="ARBA00022729"/>
    </source>
</evidence>
<keyword evidence="2" id="KW-0813">Transport</keyword>
<feature type="compositionally biased region" description="Basic and acidic residues" evidence="16">
    <location>
        <begin position="597"/>
        <end position="611"/>
    </location>
</feature>
<keyword evidence="5" id="KW-0812">Transmembrane</keyword>
<evidence type="ECO:0000256" key="16">
    <source>
        <dbReference type="SAM" id="MobiDB-lite"/>
    </source>
</evidence>
<proteinExistence type="predicted"/>
<gene>
    <name evidence="19" type="primary">LOC101893182</name>
</gene>
<dbReference type="GO" id="GO:0005891">
    <property type="term" value="C:voltage-gated calcium channel complex"/>
    <property type="evidence" value="ECO:0007669"/>
    <property type="project" value="TreeGrafter"/>
</dbReference>
<evidence type="ECO:0000256" key="4">
    <source>
        <dbReference type="ARBA" id="ARBA00022673"/>
    </source>
</evidence>
<keyword evidence="13" id="KW-1015">Disulfide bond</keyword>
<evidence type="ECO:0000256" key="8">
    <source>
        <dbReference type="ARBA" id="ARBA00022837"/>
    </source>
</evidence>
<evidence type="ECO:0000256" key="15">
    <source>
        <dbReference type="ARBA" id="ARBA00023303"/>
    </source>
</evidence>
<evidence type="ECO:0000256" key="13">
    <source>
        <dbReference type="ARBA" id="ARBA00023157"/>
    </source>
</evidence>
<dbReference type="InterPro" id="IPR013680">
    <property type="entry name" value="VDCC_a2/dsu"/>
</dbReference>
<dbReference type="GO" id="GO:0005245">
    <property type="term" value="F:voltage-gated calcium channel activity"/>
    <property type="evidence" value="ECO:0007669"/>
    <property type="project" value="TreeGrafter"/>
</dbReference>
<feature type="domain" description="VWFA" evidence="17">
    <location>
        <begin position="165"/>
        <end position="344"/>
    </location>
</feature>
<evidence type="ECO:0000256" key="5">
    <source>
        <dbReference type="ARBA" id="ARBA00022692"/>
    </source>
</evidence>
<dbReference type="InterPro" id="IPR051173">
    <property type="entry name" value="Ca_channel_alpha-2/delta"/>
</dbReference>
<dbReference type="SUPFAM" id="SSF53300">
    <property type="entry name" value="vWA-like"/>
    <property type="match status" value="1"/>
</dbReference>
<dbReference type="CTD" id="34921"/>
<dbReference type="PANTHER" id="PTHR10166">
    <property type="entry name" value="VOLTAGE-DEPENDENT CALCIUM CHANNEL SUBUNIT ALPHA-2/DELTA-RELATED"/>
    <property type="match status" value="1"/>
</dbReference>
<dbReference type="InterPro" id="IPR002035">
    <property type="entry name" value="VWF_A"/>
</dbReference>
<evidence type="ECO:0000256" key="12">
    <source>
        <dbReference type="ARBA" id="ARBA00023136"/>
    </source>
</evidence>
<evidence type="ECO:0000256" key="9">
    <source>
        <dbReference type="ARBA" id="ARBA00022882"/>
    </source>
</evidence>
<feature type="region of interest" description="Disordered" evidence="16">
    <location>
        <begin position="597"/>
        <end position="616"/>
    </location>
</feature>
<dbReference type="Pfam" id="PF00092">
    <property type="entry name" value="VWA"/>
    <property type="match status" value="1"/>
</dbReference>
<evidence type="ECO:0000256" key="14">
    <source>
        <dbReference type="ARBA" id="ARBA00023180"/>
    </source>
</evidence>
<keyword evidence="9" id="KW-0851">Voltage-gated channel</keyword>
<dbReference type="Gene3D" id="3.40.50.410">
    <property type="entry name" value="von Willebrand factor, type A domain"/>
    <property type="match status" value="1"/>
</dbReference>
<keyword evidence="12" id="KW-0472">Membrane</keyword>
<keyword evidence="4" id="KW-0107">Calcium channel</keyword>
<evidence type="ECO:0000259" key="17">
    <source>
        <dbReference type="PROSITE" id="PS50234"/>
    </source>
</evidence>
<dbReference type="PANTHER" id="PTHR10166:SF37">
    <property type="entry name" value="STOLID, ISOFORM H"/>
    <property type="match status" value="1"/>
</dbReference>
<dbReference type="AlphaFoldDB" id="A0A9J7DDG6"/>
<protein>
    <submittedName>
        <fullName evidence="19">Voltage-dependent calcium channel subunit alpha-2/delta-4 isoform X2</fullName>
    </submittedName>
</protein>
<dbReference type="SMART" id="SM00327">
    <property type="entry name" value="VWA"/>
    <property type="match status" value="1"/>
</dbReference>
<evidence type="ECO:0000256" key="3">
    <source>
        <dbReference type="ARBA" id="ARBA00022568"/>
    </source>
</evidence>
<comment type="subcellular location">
    <subcellularLocation>
        <location evidence="1">Membrane</location>
        <topology evidence="1">Single-pass type I membrane protein</topology>
    </subcellularLocation>
</comment>
<dbReference type="Proteomes" id="UP001652621">
    <property type="component" value="Unplaced"/>
</dbReference>
<dbReference type="CDD" id="cd12912">
    <property type="entry name" value="PDC2_MCP_like"/>
    <property type="match status" value="1"/>
</dbReference>
<keyword evidence="11" id="KW-0406">Ion transport</keyword>